<keyword evidence="1" id="KW-0479">Metal-binding</keyword>
<feature type="region of interest" description="Disordered" evidence="2">
    <location>
        <begin position="436"/>
        <end position="462"/>
    </location>
</feature>
<dbReference type="PANTHER" id="PTHR46085">
    <property type="entry name" value="ARFGAP/RECO-RELATED"/>
    <property type="match status" value="1"/>
</dbReference>
<name>A0A0K9NHI7_ZOSMR</name>
<dbReference type="InterPro" id="IPR044820">
    <property type="entry name" value="AGD14-like"/>
</dbReference>
<feature type="region of interest" description="Disordered" evidence="2">
    <location>
        <begin position="202"/>
        <end position="252"/>
    </location>
</feature>
<reference evidence="5" key="1">
    <citation type="journal article" date="2016" name="Nature">
        <title>The genome of the seagrass Zostera marina reveals angiosperm adaptation to the sea.</title>
        <authorList>
            <person name="Olsen J.L."/>
            <person name="Rouze P."/>
            <person name="Verhelst B."/>
            <person name="Lin Y.-C."/>
            <person name="Bayer T."/>
            <person name="Collen J."/>
            <person name="Dattolo E."/>
            <person name="De Paoli E."/>
            <person name="Dittami S."/>
            <person name="Maumus F."/>
            <person name="Michel G."/>
            <person name="Kersting A."/>
            <person name="Lauritano C."/>
            <person name="Lohaus R."/>
            <person name="Toepel M."/>
            <person name="Tonon T."/>
            <person name="Vanneste K."/>
            <person name="Amirebrahimi M."/>
            <person name="Brakel J."/>
            <person name="Bostroem C."/>
            <person name="Chovatia M."/>
            <person name="Grimwood J."/>
            <person name="Jenkins J.W."/>
            <person name="Jueterbock A."/>
            <person name="Mraz A."/>
            <person name="Stam W.T."/>
            <person name="Tice H."/>
            <person name="Bornberg-Bauer E."/>
            <person name="Green P.J."/>
            <person name="Pearson G.A."/>
            <person name="Procaccini G."/>
            <person name="Duarte C.M."/>
            <person name="Schmutz J."/>
            <person name="Reusch T.B.H."/>
            <person name="Van de Peer Y."/>
        </authorList>
    </citation>
    <scope>NUCLEOTIDE SEQUENCE [LARGE SCALE GENOMIC DNA]</scope>
    <source>
        <strain evidence="5">cv. Finnish</strain>
    </source>
</reference>
<dbReference type="PRINTS" id="PR00405">
    <property type="entry name" value="REVINTRACTNG"/>
</dbReference>
<evidence type="ECO:0000256" key="1">
    <source>
        <dbReference type="PROSITE-ProRule" id="PRU00288"/>
    </source>
</evidence>
<evidence type="ECO:0000259" key="3">
    <source>
        <dbReference type="PROSITE" id="PS50115"/>
    </source>
</evidence>
<feature type="compositionally biased region" description="Basic and acidic residues" evidence="2">
    <location>
        <begin position="122"/>
        <end position="147"/>
    </location>
</feature>
<dbReference type="PROSITE" id="PS50115">
    <property type="entry name" value="ARFGAP"/>
    <property type="match status" value="1"/>
</dbReference>
<accession>A0A0K9NHI7</accession>
<keyword evidence="5" id="KW-1185">Reference proteome</keyword>
<keyword evidence="1" id="KW-0863">Zinc-finger</keyword>
<dbReference type="PANTHER" id="PTHR46085:SF3">
    <property type="entry name" value="ARF GTPASE ACTIVATING PROTEIN"/>
    <property type="match status" value="1"/>
</dbReference>
<feature type="compositionally biased region" description="Polar residues" evidence="2">
    <location>
        <begin position="230"/>
        <end position="252"/>
    </location>
</feature>
<dbReference type="GO" id="GO:0005096">
    <property type="term" value="F:GTPase activator activity"/>
    <property type="evidence" value="ECO:0007669"/>
    <property type="project" value="InterPro"/>
</dbReference>
<feature type="compositionally biased region" description="Polar residues" evidence="2">
    <location>
        <begin position="202"/>
        <end position="216"/>
    </location>
</feature>
<dbReference type="OrthoDB" id="6036at2759"/>
<dbReference type="Gene3D" id="1.10.220.150">
    <property type="entry name" value="Arf GTPase activating protein"/>
    <property type="match status" value="1"/>
</dbReference>
<dbReference type="InterPro" id="IPR001164">
    <property type="entry name" value="ArfGAP_dom"/>
</dbReference>
<gene>
    <name evidence="4" type="ORF">ZOSMA_98G00280</name>
</gene>
<organism evidence="4 5">
    <name type="scientific">Zostera marina</name>
    <name type="common">Eelgrass</name>
    <dbReference type="NCBI Taxonomy" id="29655"/>
    <lineage>
        <taxon>Eukaryota</taxon>
        <taxon>Viridiplantae</taxon>
        <taxon>Streptophyta</taxon>
        <taxon>Embryophyta</taxon>
        <taxon>Tracheophyta</taxon>
        <taxon>Spermatophyta</taxon>
        <taxon>Magnoliopsida</taxon>
        <taxon>Liliopsida</taxon>
        <taxon>Zosteraceae</taxon>
        <taxon>Zostera</taxon>
    </lineage>
</organism>
<dbReference type="AlphaFoldDB" id="A0A0K9NHI7"/>
<protein>
    <recommendedName>
        <fullName evidence="3">Arf-GAP domain-containing protein</fullName>
    </recommendedName>
</protein>
<dbReference type="InterPro" id="IPR037278">
    <property type="entry name" value="ARFGAP/RecO"/>
</dbReference>
<evidence type="ECO:0000313" key="5">
    <source>
        <dbReference type="Proteomes" id="UP000036987"/>
    </source>
</evidence>
<comment type="caution">
    <text evidence="4">The sequence shown here is derived from an EMBL/GenBank/DDBJ whole genome shotgun (WGS) entry which is preliminary data.</text>
</comment>
<feature type="compositionally biased region" description="Low complexity" evidence="2">
    <location>
        <begin position="148"/>
        <end position="158"/>
    </location>
</feature>
<evidence type="ECO:0000256" key="2">
    <source>
        <dbReference type="SAM" id="MobiDB-lite"/>
    </source>
</evidence>
<dbReference type="OMA" id="PASQENM"/>
<sequence length="642" mass="69567">MASGIKLDAKNERIVRGLMKLPENRKCINCMKMGPQYVCTNFSTFICANCSGIHREFTHRVKSVSMAKFTTQEVAALQEGGNKRAKEYFFKEWVQHPDSSNAERLRTFIKHVYVDRKFTGDKRVDRAPPKGDVGNDQRKDTASRSDSRSPPYDSVFPRPRSDRSSPGSNQYSKGNQSSISEGYGASDEMLQNHCRKLDAVSSPVTDISGSDTTSLQVDEPQKSNGEKITEISTQAQRTRSMDSMGSTTSVNSTKSKCVPVIAPPPAEMCVSMPAPDKIKCVPITIPSEVKSASLDSLIDFNEDFGPPATIQQHPSSAGETQATFSQVDGGNWAVFDSVSDQSVTQKTNSSSLGSDLSLLLVPENISTFNNAPTLPNVGGGGVDPYPKTSDQFPASQENMSTLFASADDHTSNQFPASQENISTLFAAAVDHTIDVSPPSQPYVSSPSSDQNSQNLEAKPSDRRELSADLFSMNYAMIPGSVQGWQAQQPYGIGSGMQYPTPTMSFPCPSNMENPFDVSNQSNAVHPSTFPSMAPLQATLPNPVDTLNLLRNSSFEGESQWMPQQQIPNLVTTIAGGYSSQVPNNMGQQASSDLFPIGNQVQVVGEIDPQSIDPSGMNLNLNNNYPQLDISNSFTPPNGNPFG</sequence>
<dbReference type="CDD" id="cd08838">
    <property type="entry name" value="ArfGap_AGFG"/>
    <property type="match status" value="1"/>
</dbReference>
<dbReference type="EMBL" id="LFYR01002215">
    <property type="protein sequence ID" value="KMZ56204.1"/>
    <property type="molecule type" value="Genomic_DNA"/>
</dbReference>
<proteinExistence type="predicted"/>
<feature type="compositionally biased region" description="Low complexity" evidence="2">
    <location>
        <begin position="436"/>
        <end position="450"/>
    </location>
</feature>
<feature type="compositionally biased region" description="Basic and acidic residues" evidence="2">
    <location>
        <begin position="219"/>
        <end position="229"/>
    </location>
</feature>
<dbReference type="SUPFAM" id="SSF57863">
    <property type="entry name" value="ArfGap/RecO-like zinc finger"/>
    <property type="match status" value="1"/>
</dbReference>
<evidence type="ECO:0000313" key="4">
    <source>
        <dbReference type="EMBL" id="KMZ56204.1"/>
    </source>
</evidence>
<dbReference type="GO" id="GO:0008270">
    <property type="term" value="F:zinc ion binding"/>
    <property type="evidence" value="ECO:0007669"/>
    <property type="project" value="UniProtKB-KW"/>
</dbReference>
<keyword evidence="1" id="KW-0862">Zinc</keyword>
<feature type="domain" description="Arf-GAP" evidence="3">
    <location>
        <begin position="12"/>
        <end position="126"/>
    </location>
</feature>
<feature type="compositionally biased region" description="Polar residues" evidence="2">
    <location>
        <begin position="167"/>
        <end position="180"/>
    </location>
</feature>
<dbReference type="SMART" id="SM00105">
    <property type="entry name" value="ArfGap"/>
    <property type="match status" value="1"/>
</dbReference>
<dbReference type="Pfam" id="PF01412">
    <property type="entry name" value="ArfGap"/>
    <property type="match status" value="1"/>
</dbReference>
<feature type="region of interest" description="Disordered" evidence="2">
    <location>
        <begin position="122"/>
        <end position="183"/>
    </location>
</feature>
<dbReference type="STRING" id="29655.A0A0K9NHI7"/>
<dbReference type="InterPro" id="IPR038508">
    <property type="entry name" value="ArfGAP_dom_sf"/>
</dbReference>
<dbReference type="Proteomes" id="UP000036987">
    <property type="component" value="Unassembled WGS sequence"/>
</dbReference>